<feature type="region of interest" description="Disordered" evidence="4">
    <location>
        <begin position="402"/>
        <end position="491"/>
    </location>
</feature>
<dbReference type="GO" id="GO:0004721">
    <property type="term" value="F:phosphoprotein phosphatase activity"/>
    <property type="evidence" value="ECO:0007669"/>
    <property type="project" value="UniProtKB-KW"/>
</dbReference>
<feature type="compositionally biased region" description="Low complexity" evidence="4">
    <location>
        <begin position="562"/>
        <end position="585"/>
    </location>
</feature>
<evidence type="ECO:0000256" key="4">
    <source>
        <dbReference type="SAM" id="MobiDB-lite"/>
    </source>
</evidence>
<dbReference type="Pfam" id="PF00078">
    <property type="entry name" value="RVT_1"/>
    <property type="match status" value="1"/>
</dbReference>
<evidence type="ECO:0000256" key="2">
    <source>
        <dbReference type="ARBA" id="ARBA00022912"/>
    </source>
</evidence>
<dbReference type="EMBL" id="VEPZ02000929">
    <property type="protein sequence ID" value="KAE8710478.1"/>
    <property type="molecule type" value="Genomic_DNA"/>
</dbReference>
<dbReference type="Pfam" id="PF13966">
    <property type="entry name" value="zf-RVT"/>
    <property type="match status" value="1"/>
</dbReference>
<proteinExistence type="inferred from homology"/>
<feature type="compositionally biased region" description="Pro residues" evidence="4">
    <location>
        <begin position="654"/>
        <end position="675"/>
    </location>
</feature>
<dbReference type="Gene3D" id="1.20.58.2220">
    <property type="entry name" value="Formin, FH2 domain"/>
    <property type="match status" value="1"/>
</dbReference>
<keyword evidence="2" id="KW-0904">Protein phosphatase</keyword>
<dbReference type="PROSITE" id="PS51444">
    <property type="entry name" value="FH2"/>
    <property type="match status" value="1"/>
</dbReference>
<accession>A0A6A3B3N8</accession>
<dbReference type="PROSITE" id="PS51182">
    <property type="entry name" value="C2_TENSIN"/>
    <property type="match status" value="1"/>
</dbReference>
<feature type="transmembrane region" description="Helical" evidence="5">
    <location>
        <begin position="1636"/>
        <end position="1655"/>
    </location>
</feature>
<dbReference type="SUPFAM" id="SSF52799">
    <property type="entry name" value="(Phosphotyrosine protein) phosphatases II"/>
    <property type="match status" value="1"/>
</dbReference>
<keyword evidence="5" id="KW-1133">Transmembrane helix</keyword>
<protein>
    <recommendedName>
        <fullName evidence="3">Formin-like protein</fullName>
    </recommendedName>
</protein>
<evidence type="ECO:0000256" key="3">
    <source>
        <dbReference type="RuleBase" id="RU361260"/>
    </source>
</evidence>
<dbReference type="InterPro" id="IPR035892">
    <property type="entry name" value="C2_domain_sf"/>
</dbReference>
<evidence type="ECO:0000259" key="7">
    <source>
        <dbReference type="PROSITE" id="PS51444"/>
    </source>
</evidence>
<keyword evidence="5" id="KW-0812">Transmembrane</keyword>
<dbReference type="Pfam" id="PF10409">
    <property type="entry name" value="PTEN_C2"/>
    <property type="match status" value="1"/>
</dbReference>
<feature type="region of interest" description="Disordered" evidence="4">
    <location>
        <begin position="321"/>
        <end position="346"/>
    </location>
</feature>
<dbReference type="SUPFAM" id="SSF56672">
    <property type="entry name" value="DNA/RNA polymerases"/>
    <property type="match status" value="1"/>
</dbReference>
<evidence type="ECO:0000313" key="9">
    <source>
        <dbReference type="Proteomes" id="UP000436088"/>
    </source>
</evidence>
<feature type="region of interest" description="Disordered" evidence="4">
    <location>
        <begin position="511"/>
        <end position="760"/>
    </location>
</feature>
<feature type="compositionally biased region" description="Pro residues" evidence="4">
    <location>
        <begin position="683"/>
        <end position="726"/>
    </location>
</feature>
<dbReference type="SMART" id="SM01326">
    <property type="entry name" value="PTEN_C2"/>
    <property type="match status" value="1"/>
</dbReference>
<name>A0A6A3B3N8_HIBSY</name>
<dbReference type="SMART" id="SM00498">
    <property type="entry name" value="FH2"/>
    <property type="match status" value="1"/>
</dbReference>
<dbReference type="SUPFAM" id="SSF101447">
    <property type="entry name" value="Formin homology 2 domain (FH2 domain)"/>
    <property type="match status" value="1"/>
</dbReference>
<keyword evidence="5" id="KW-0472">Membrane</keyword>
<dbReference type="PANTHER" id="PTHR45733">
    <property type="entry name" value="FORMIN-J"/>
    <property type="match status" value="1"/>
</dbReference>
<dbReference type="InterPro" id="IPR029021">
    <property type="entry name" value="Prot-tyrosine_phosphatase-like"/>
</dbReference>
<feature type="compositionally biased region" description="Low complexity" evidence="4">
    <location>
        <begin position="417"/>
        <end position="436"/>
    </location>
</feature>
<feature type="domain" description="C2 tensin-type" evidence="6">
    <location>
        <begin position="126"/>
        <end position="264"/>
    </location>
</feature>
<evidence type="ECO:0000259" key="6">
    <source>
        <dbReference type="PROSITE" id="PS51182"/>
    </source>
</evidence>
<dbReference type="Gene3D" id="3.90.190.10">
    <property type="entry name" value="Protein tyrosine phosphatase superfamily"/>
    <property type="match status" value="1"/>
</dbReference>
<dbReference type="PANTHER" id="PTHR45733:SF20">
    <property type="entry name" value="FORMIN-LIKE PROTEIN 13"/>
    <property type="match status" value="1"/>
</dbReference>
<gene>
    <name evidence="8" type="ORF">F3Y22_tig00110321pilonHSYRG00242</name>
</gene>
<dbReference type="InterPro" id="IPR015425">
    <property type="entry name" value="FH2_Formin"/>
</dbReference>
<dbReference type="InterPro" id="IPR026960">
    <property type="entry name" value="RVT-Znf"/>
</dbReference>
<reference evidence="8" key="1">
    <citation type="submission" date="2019-09" db="EMBL/GenBank/DDBJ databases">
        <title>Draft genome information of white flower Hibiscus syriacus.</title>
        <authorList>
            <person name="Kim Y.-M."/>
        </authorList>
    </citation>
    <scope>NUCLEOTIDE SEQUENCE [LARGE SCALE GENOMIC DNA]</scope>
    <source>
        <strain evidence="8">YM2019G1</strain>
    </source>
</reference>
<keyword evidence="2" id="KW-0378">Hydrolase</keyword>
<feature type="transmembrane region" description="Helical" evidence="5">
    <location>
        <begin position="1596"/>
        <end position="1616"/>
    </location>
</feature>
<sequence length="1920" mass="211786">MAELISEYNMKIMDYPCQYEGCPLITMEVLHLFMRSCESWLSLDENNLLLMHCERGGWPVMAFVLAALLLYRKQYSGEQKTLDMIYRQAPNERLQVLSSLNPMPSQLRYLRYISRRNVSIEWPPLDRPLTLGCIILRHIPNVDGEGGCHPIFRIYGHDPSVTADKTPKLLYSSPKSSKCVRYYKQKECALAKIDINCHVQGDVVVECVNLNDKEGENMIFRVVFNTSFIRSNILIFSRDELDILWDAKEQFPKEFRSEILFSENDAASSVTPTDAFCYEEKEGVPIEAFSKVQEMFSNLDWLDSKSGATYNMLQQIGALNISQEKSDSDSNNNVDSPQRWRTSPRTLWEEKLLTTLPGSPMSPTTMSLKTLVVPSDKSPVSKEAKPQDSQIESFNQFAISQQQNNQSVALAKDHPSKASSSMSSPSSAVASPVTSPLTPLGKEDRAARQTPPTKSPPPKTPPAKEDLAVKETTPATPPPKTPPVKDNQIISGILPETSQFLKEVLVGLMTTPAPIPPTMPPLKENAASTPALPPLSLPTFHSIQEVSTTTPLAASPPPPSPTGGASSVPPSTLSPLSPPTVSLSTPAPPPSQALIVPSSAPVPPPLQAPIVSSSAPSLPPPIVSSLVPVPQDLTVSSSAPPPPPQPHPTVSSSPPAPSPPPTPIVSSSAPPPPPSIVSSSASSPPPLTGPSSAPPPPPTTGSSTTPPPPPPTTGSSSAPPPPPPPTTGSSSAPPAPFGKKAGSGPSAPAPPPFISSANAKNRLLSRGDLKNDQNKKLKPLHWLKLSRAVQGSLWAEAQKTSEASKAPEIDISELENLFSAAAPKTDRSKSSSRTAKGSKTEKVQLIDLRRAYNCEIMLSKVKVPLPELMSSVLALEESALDVDQVDNLIKFCPTKEEMELLKGYTGDKDKLGKCELFFSELMKVPRIESKLRVFSFKIQFRSQIRNSVKLKRVMQTILSLGNALNQGTARGSAVGFRLDSLLKLTDTRARNNKMTLMHYLCKVLADKLPLVLDFSKDVSSLEPASKIQLKFLAEEMHAISKGLEEVVQELSSSENDGPVSENFREKLKEFLCFAEAEVRSLASLYSGVGRNVDALIIYFGEDPAKCSFEQVTSTLLNFVRMFNKAHDENCKQLEQEMKKSAENEKSQANPFEVGLKRDVNDLNGVVIDGRKIIVSPARYKDGRPRFRGKHIYSNKVEFIQNALVKDDYDVQIVRWGVPLLCWNESFFKKTAGRWGTVVDIHDATRKREDLTLARILLRVASPFDVPDVITLESYGRSFKTMSEEEDDRMLSYSRVGAADAAGAIGKYRLTVDNWIDQGVFYGSGGVGDNIQLSRLSLERKDIKCGLFFMVLEELAQAEDSGQSASKGITIFPSGPAFKINKFGEMVHNLDLKEKGSKKIEVLENNPMEKVGERRYWYGDLLKFTPVADGVRASQGKIDAVFSANKHLCFPPVLIANGRKVSIINSGTVDKKDLLRDALEQESIDTTSSSAFLVLIEEALATWELLLPRSVSDHNVIVLVNKGVEWGKKPFRLFNYLMEEEGFEDLVKSSIQNCKKAYKKNGLKGCVFKVNFKKAYDTIDWPILFKVMRKMGFGNTWSGWISKCITTIIVLVLVNGVLTEEFPMAKGLRQGCSLSPLLFNIVGELLNLLILKILNVKRVLRLFEIMSGLQLNLKKCKLFGINSNEEEIKDWAAAISCSVGNFPSEYLGLPLGAHKNSNQLWDPVIPVLVYKSLNSIMSNFLWGGGNGKNKIHWVSWSDVCKPKIEGGLRIPNLSVVNRALMEKWAWRFVTERNAVWREMICTKYKMDSSLMQFDSNVSPKFSWIWRAMGSGDGVLSVKSCANLCYSGSSDSEEANFWKTVVWRGLLPLRVETFLWQVILQKLPVKTALVKRGVKGIDDLLCPSCATGISSLFFKWMLKVFF</sequence>
<dbReference type="InterPro" id="IPR042201">
    <property type="entry name" value="FH2_Formin_sf"/>
</dbReference>
<dbReference type="InterPro" id="IPR014020">
    <property type="entry name" value="Tensin_C2-dom"/>
</dbReference>
<keyword evidence="9" id="KW-1185">Reference proteome</keyword>
<dbReference type="InterPro" id="IPR043502">
    <property type="entry name" value="DNA/RNA_pol_sf"/>
</dbReference>
<feature type="domain" description="FH2" evidence="7">
    <location>
        <begin position="767"/>
        <end position="1148"/>
    </location>
</feature>
<dbReference type="Gene3D" id="2.60.40.1110">
    <property type="match status" value="1"/>
</dbReference>
<dbReference type="Pfam" id="PF02181">
    <property type="entry name" value="FH2"/>
    <property type="match status" value="1"/>
</dbReference>
<dbReference type="InterPro" id="IPR051144">
    <property type="entry name" value="Formin_homology_domain"/>
</dbReference>
<comment type="similarity">
    <text evidence="1">Belongs to the formin-like family. Class-II subfamily.</text>
</comment>
<dbReference type="Proteomes" id="UP000436088">
    <property type="component" value="Unassembled WGS sequence"/>
</dbReference>
<comment type="caution">
    <text evidence="8">The sequence shown here is derived from an EMBL/GenBank/DDBJ whole genome shotgun (WGS) entry which is preliminary data.</text>
</comment>
<dbReference type="InterPro" id="IPR000477">
    <property type="entry name" value="RT_dom"/>
</dbReference>
<feature type="compositionally biased region" description="Low complexity" evidence="4">
    <location>
        <begin position="727"/>
        <end position="746"/>
    </location>
</feature>
<dbReference type="SUPFAM" id="SSF49562">
    <property type="entry name" value="C2 domain (Calcium/lipid-binding domain, CaLB)"/>
    <property type="match status" value="1"/>
</dbReference>
<evidence type="ECO:0000313" key="8">
    <source>
        <dbReference type="EMBL" id="KAE8710478.1"/>
    </source>
</evidence>
<evidence type="ECO:0000256" key="5">
    <source>
        <dbReference type="SAM" id="Phobius"/>
    </source>
</evidence>
<evidence type="ECO:0000256" key="1">
    <source>
        <dbReference type="ARBA" id="ARBA00006468"/>
    </source>
</evidence>
<organism evidence="8 9">
    <name type="scientific">Hibiscus syriacus</name>
    <name type="common">Rose of Sharon</name>
    <dbReference type="NCBI Taxonomy" id="106335"/>
    <lineage>
        <taxon>Eukaryota</taxon>
        <taxon>Viridiplantae</taxon>
        <taxon>Streptophyta</taxon>
        <taxon>Embryophyta</taxon>
        <taxon>Tracheophyta</taxon>
        <taxon>Spermatophyta</taxon>
        <taxon>Magnoliopsida</taxon>
        <taxon>eudicotyledons</taxon>
        <taxon>Gunneridae</taxon>
        <taxon>Pentapetalae</taxon>
        <taxon>rosids</taxon>
        <taxon>malvids</taxon>
        <taxon>Malvales</taxon>
        <taxon>Malvaceae</taxon>
        <taxon>Malvoideae</taxon>
        <taxon>Hibiscus</taxon>
    </lineage>
</organism>